<comment type="caution">
    <text evidence="2">The sequence shown here is derived from an EMBL/GenBank/DDBJ whole genome shotgun (WGS) entry which is preliminary data.</text>
</comment>
<reference evidence="2" key="1">
    <citation type="submission" date="2018-07" db="EMBL/GenBank/DDBJ databases">
        <authorList>
            <consortium name="PulseNet: The National Subtyping Network for Foodborne Disease Surveillance"/>
            <person name="Tarr C.L."/>
            <person name="Trees E."/>
            <person name="Katz L.S."/>
            <person name="Carleton-Romer H.A."/>
            <person name="Stroika S."/>
            <person name="Kucerova Z."/>
            <person name="Roache K.F."/>
            <person name="Sabol A.L."/>
            <person name="Besser J."/>
            <person name="Gerner-Smidt P."/>
        </authorList>
    </citation>
    <scope>NUCLEOTIDE SEQUENCE</scope>
    <source>
        <strain evidence="2">PNUSAS001246</strain>
    </source>
</reference>
<evidence type="ECO:0000313" key="2">
    <source>
        <dbReference type="EMBL" id="ECX6035799.1"/>
    </source>
</evidence>
<dbReference type="EMBL" id="AAKZQX010000072">
    <property type="protein sequence ID" value="ECX6035799.1"/>
    <property type="molecule type" value="Genomic_DNA"/>
</dbReference>
<dbReference type="AlphaFoldDB" id="A0A619ALB9"/>
<accession>A0A619ALB9</accession>
<organism evidence="2">
    <name type="scientific">Salmonella enterica subsp. enterica serovar Panama</name>
    <dbReference type="NCBI Taxonomy" id="29472"/>
    <lineage>
        <taxon>Bacteria</taxon>
        <taxon>Pseudomonadati</taxon>
        <taxon>Pseudomonadota</taxon>
        <taxon>Gammaproteobacteria</taxon>
        <taxon>Enterobacterales</taxon>
        <taxon>Enterobacteriaceae</taxon>
        <taxon>Salmonella</taxon>
    </lineage>
</organism>
<protein>
    <submittedName>
        <fullName evidence="2">N-acetylmuramidase family protein</fullName>
    </submittedName>
</protein>
<sequence length="203" mass="23691">MSGIKLAGRRSSLQPDGYRLSPVRYRQFVPWSRYGWLSPSGRPKILFEGHIFWRELAKRRNQPEILAASFPSIIYRQWTAQHYLGGEKEHARLETAMSLHREAALYSTSCGAFQIMGFNFALCGFHSVEDFVAAQSRGNHGQLEAFCQFMATNNLNFYLQNKDWVSFAKRYHGPGYAQNRYDLRIADAYQRYLQTQLMSWWDI</sequence>
<dbReference type="InterPro" id="IPR024408">
    <property type="entry name" value="Muramidase"/>
</dbReference>
<evidence type="ECO:0000259" key="1">
    <source>
        <dbReference type="Pfam" id="PF11860"/>
    </source>
</evidence>
<dbReference type="Pfam" id="PF11860">
    <property type="entry name" value="Muramidase"/>
    <property type="match status" value="1"/>
</dbReference>
<feature type="domain" description="N-acetylmuramidase" evidence="1">
    <location>
        <begin position="38"/>
        <end position="192"/>
    </location>
</feature>
<proteinExistence type="predicted"/>
<gene>
    <name evidence="2" type="ORF">ATT75_24445</name>
</gene>
<name>A0A619ALB9_SALET</name>